<evidence type="ECO:0000256" key="1">
    <source>
        <dbReference type="SAM" id="Phobius"/>
    </source>
</evidence>
<accession>A0A8J2EL52</accession>
<comment type="caution">
    <text evidence="2">The sequence shown here is derived from an EMBL/GenBank/DDBJ whole genome shotgun (WGS) entry which is preliminary data.</text>
</comment>
<dbReference type="AlphaFoldDB" id="A0A8J2EL52"/>
<organism evidence="2 3">
    <name type="scientific">Cotesia congregata</name>
    <name type="common">Parasitoid wasp</name>
    <name type="synonym">Apanteles congregatus</name>
    <dbReference type="NCBI Taxonomy" id="51543"/>
    <lineage>
        <taxon>Eukaryota</taxon>
        <taxon>Metazoa</taxon>
        <taxon>Ecdysozoa</taxon>
        <taxon>Arthropoda</taxon>
        <taxon>Hexapoda</taxon>
        <taxon>Insecta</taxon>
        <taxon>Pterygota</taxon>
        <taxon>Neoptera</taxon>
        <taxon>Endopterygota</taxon>
        <taxon>Hymenoptera</taxon>
        <taxon>Apocrita</taxon>
        <taxon>Ichneumonoidea</taxon>
        <taxon>Braconidae</taxon>
        <taxon>Microgastrinae</taxon>
        <taxon>Cotesia</taxon>
    </lineage>
</organism>
<protein>
    <submittedName>
        <fullName evidence="2">Cc_odve66_22</fullName>
    </submittedName>
</protein>
<keyword evidence="1" id="KW-0472">Membrane</keyword>
<dbReference type="EMBL" id="CAJNRD030001117">
    <property type="protein sequence ID" value="CAG5077175.1"/>
    <property type="molecule type" value="Genomic_DNA"/>
</dbReference>
<name>A0A8J2EL52_COTCN</name>
<dbReference type="Proteomes" id="UP000786811">
    <property type="component" value="Unassembled WGS sequence"/>
</dbReference>
<evidence type="ECO:0000313" key="2">
    <source>
        <dbReference type="EMBL" id="CAG5077175.1"/>
    </source>
</evidence>
<feature type="transmembrane region" description="Helical" evidence="1">
    <location>
        <begin position="12"/>
        <end position="30"/>
    </location>
</feature>
<keyword evidence="3" id="KW-1185">Reference proteome</keyword>
<keyword evidence="1" id="KW-0812">Transmembrane</keyword>
<keyword evidence="1" id="KW-1133">Transmembrane helix</keyword>
<evidence type="ECO:0000313" key="3">
    <source>
        <dbReference type="Proteomes" id="UP000786811"/>
    </source>
</evidence>
<proteinExistence type="predicted"/>
<gene>
    <name evidence="2" type="ORF">HICCMSTLAB_LOCUS2391</name>
</gene>
<reference evidence="2" key="1">
    <citation type="submission" date="2021-04" db="EMBL/GenBank/DDBJ databases">
        <authorList>
            <person name="Chebbi M.A.C M."/>
        </authorList>
    </citation>
    <scope>NUCLEOTIDE SEQUENCE</scope>
</reference>
<sequence length="338" mass="39036">MMIAISRRAKIFILFGLAILISAPVVLWIYKPWSSTNHEKPAINNDTKKLNEDKAFKILNLAGIKNNMKSQYQDGSDYKLYENDFKIKDKALINTFEDLNQELYLRQICVVGIKLLRNYLLDPKKTDYLKATNNILDHVLKKTNSIKAGKTFATDDEWKLYIVDIPHLMAMYDLIAEDDSSNSTRLTQCYEYITKVINSNMEPIYPSPTPSKTDFIKIGTPYLLTNYKRSLKDETCKKLYEEAKKNKNLMLLNKYLLNDTSEEVKNKYGVLHEDRGTMLEIKKNELSKCKKLMTDATLTYKDLYVAVYEILDVPGNLHRSSEILSLEVVLATSDKLHT</sequence>